<dbReference type="PANTHER" id="PTHR11772:SF2">
    <property type="entry name" value="ASPARAGINE SYNTHETASE [GLUTAMINE-HYDROLYZING]"/>
    <property type="match status" value="1"/>
</dbReference>
<evidence type="ECO:0000256" key="7">
    <source>
        <dbReference type="ARBA" id="ARBA00022840"/>
    </source>
</evidence>
<evidence type="ECO:0000256" key="1">
    <source>
        <dbReference type="ARBA" id="ARBA00005187"/>
    </source>
</evidence>
<keyword evidence="8 11" id="KW-0061">Asparagine biosynthesis</keyword>
<dbReference type="EC" id="6.3.5.4" evidence="3"/>
<feature type="site" description="Important for beta-aspartyl-AMP intermediate formation" evidence="13">
    <location>
        <position position="368"/>
    </location>
</feature>
<evidence type="ECO:0000256" key="9">
    <source>
        <dbReference type="ARBA" id="ARBA00022962"/>
    </source>
</evidence>
<dbReference type="InterPro" id="IPR050795">
    <property type="entry name" value="Asn_Synthetase"/>
</dbReference>
<dbReference type="PROSITE" id="PS51278">
    <property type="entry name" value="GATASE_TYPE_2"/>
    <property type="match status" value="1"/>
</dbReference>
<keyword evidence="4 15" id="KW-0436">Ligase</keyword>
<dbReference type="Gene3D" id="3.60.20.10">
    <property type="entry name" value="Glutamine Phosphoribosylpyrophosphate, subunit 1, domain 1"/>
    <property type="match status" value="1"/>
</dbReference>
<evidence type="ECO:0000256" key="4">
    <source>
        <dbReference type="ARBA" id="ARBA00022598"/>
    </source>
</evidence>
<comment type="catalytic activity">
    <reaction evidence="10">
        <text>L-aspartate + L-glutamine + ATP + H2O = L-asparagine + L-glutamate + AMP + diphosphate + H(+)</text>
        <dbReference type="Rhea" id="RHEA:12228"/>
        <dbReference type="ChEBI" id="CHEBI:15377"/>
        <dbReference type="ChEBI" id="CHEBI:15378"/>
        <dbReference type="ChEBI" id="CHEBI:29985"/>
        <dbReference type="ChEBI" id="CHEBI:29991"/>
        <dbReference type="ChEBI" id="CHEBI:30616"/>
        <dbReference type="ChEBI" id="CHEBI:33019"/>
        <dbReference type="ChEBI" id="CHEBI:58048"/>
        <dbReference type="ChEBI" id="CHEBI:58359"/>
        <dbReference type="ChEBI" id="CHEBI:456215"/>
        <dbReference type="EC" id="6.3.5.4"/>
    </reaction>
</comment>
<dbReference type="EMBL" id="JNHN01000179">
    <property type="protein sequence ID" value="KDS48858.1"/>
    <property type="molecule type" value="Genomic_DNA"/>
</dbReference>
<feature type="domain" description="Glutamine amidotransferase type-2" evidence="14">
    <location>
        <begin position="2"/>
        <end position="186"/>
    </location>
</feature>
<dbReference type="SUPFAM" id="SSF56235">
    <property type="entry name" value="N-terminal nucleophile aminohydrolases (Ntn hydrolases)"/>
    <property type="match status" value="1"/>
</dbReference>
<dbReference type="Pfam" id="PF13537">
    <property type="entry name" value="GATase_7"/>
    <property type="match status" value="1"/>
</dbReference>
<dbReference type="GO" id="GO:0005524">
    <property type="term" value="F:ATP binding"/>
    <property type="evidence" value="ECO:0007669"/>
    <property type="project" value="UniProtKB-KW"/>
</dbReference>
<accession>A0A078S0Q4</accession>
<dbReference type="SUPFAM" id="SSF52402">
    <property type="entry name" value="Adenine nucleotide alpha hydrolases-like"/>
    <property type="match status" value="1"/>
</dbReference>
<comment type="similarity">
    <text evidence="2">Belongs to the asparagine synthetase family.</text>
</comment>
<gene>
    <name evidence="15" type="primary">asnB</name>
    <name evidence="15" type="ORF">M094_2549</name>
</gene>
<evidence type="ECO:0000256" key="11">
    <source>
        <dbReference type="PIRSR" id="PIRSR001589-1"/>
    </source>
</evidence>
<keyword evidence="7 12" id="KW-0067">ATP-binding</keyword>
<dbReference type="InterPro" id="IPR033738">
    <property type="entry name" value="AsnB_N"/>
</dbReference>
<evidence type="ECO:0000256" key="2">
    <source>
        <dbReference type="ARBA" id="ARBA00005752"/>
    </source>
</evidence>
<proteinExistence type="inferred from homology"/>
<dbReference type="PATRIC" id="fig|1339349.3.peg.3661"/>
<evidence type="ECO:0000256" key="13">
    <source>
        <dbReference type="PIRSR" id="PIRSR001589-3"/>
    </source>
</evidence>
<evidence type="ECO:0000256" key="5">
    <source>
        <dbReference type="ARBA" id="ARBA00022605"/>
    </source>
</evidence>
<evidence type="ECO:0000256" key="6">
    <source>
        <dbReference type="ARBA" id="ARBA00022741"/>
    </source>
</evidence>
<organism evidence="15 16">
    <name type="scientific">Bacteroides uniformis str. 3978 T3 ii</name>
    <dbReference type="NCBI Taxonomy" id="1339349"/>
    <lineage>
        <taxon>Bacteria</taxon>
        <taxon>Pseudomonadati</taxon>
        <taxon>Bacteroidota</taxon>
        <taxon>Bacteroidia</taxon>
        <taxon>Bacteroidales</taxon>
        <taxon>Bacteroidaceae</taxon>
        <taxon>Bacteroides</taxon>
    </lineage>
</organism>
<evidence type="ECO:0000256" key="10">
    <source>
        <dbReference type="ARBA" id="ARBA00048741"/>
    </source>
</evidence>
<dbReference type="AlphaFoldDB" id="A0A078S0Q4"/>
<evidence type="ECO:0000259" key="14">
    <source>
        <dbReference type="PROSITE" id="PS51278"/>
    </source>
</evidence>
<comment type="pathway">
    <text evidence="1">Amino-acid biosynthesis; L-asparagine biosynthesis; L-asparagine from L-aspartate (L-Gln route): step 1/1.</text>
</comment>
<sequence>MCGIAGIFNIQSQTPELRNKALRMAQKIRHRGPDWSGIYVGGSAILAHERLSIVDPESGGQPLYSPDRKQVLAVNGEIYNHRDIRARYAGKYAFQTGSDCEVILALYKDKGIRFLEELNGIFAFALYDEETDDYLIARDPIGVIPLYIGRDKDGHIYFGSELKALEGFCDEYEPFLPGHYYRGREGKMHRWYTRDWMDYAAVKDNYTPAAERNAAPASIGRTAYSTQVTAVHDALEAAVQRQLMSDVPYGVLLSGGLDSSVISAIAKKYAAKRIETDNKADAWWPQLHSFAVGLKGAPDLIKAREVARHIGTVHHEINYTVQEGLDAIRDVIYFIETYDVTTVRASTPMYLLARVIKSMGIKMVLSGEGADEVFGGYLYFHKAPTPQAFHEETVRKLSKLHLYDCLRANKSLAAWGVEGRVPFLDKEFLDVAMRINPAVKMCPGKEIEKKVVREAFADILPQSVAWRQKEQFSDGVGYSWIDTLKAVTAAAVSDEQMAHAAERFPIHTPQNKEEYYYRTIFEEHFPSESAARSVPSVPSVACSTAEALAWDASFQGKNDPSGRAVAGVHEEAYKD</sequence>
<evidence type="ECO:0000256" key="8">
    <source>
        <dbReference type="ARBA" id="ARBA00022888"/>
    </source>
</evidence>
<dbReference type="Proteomes" id="UP000028013">
    <property type="component" value="Unassembled WGS sequence"/>
</dbReference>
<keyword evidence="9 11" id="KW-0315">Glutamine amidotransferase</keyword>
<dbReference type="InterPro" id="IPR014729">
    <property type="entry name" value="Rossmann-like_a/b/a_fold"/>
</dbReference>
<dbReference type="NCBIfam" id="TIGR01536">
    <property type="entry name" value="asn_synth_AEB"/>
    <property type="match status" value="1"/>
</dbReference>
<protein>
    <recommendedName>
        <fullName evidence="3">asparagine synthase (glutamine-hydrolyzing)</fullName>
        <ecNumber evidence="3">6.3.5.4</ecNumber>
    </recommendedName>
</protein>
<dbReference type="PIRSF" id="PIRSF001589">
    <property type="entry name" value="Asn_synthetase_glu-h"/>
    <property type="match status" value="1"/>
</dbReference>
<dbReference type="NCBIfam" id="NF006949">
    <property type="entry name" value="PRK09431.1"/>
    <property type="match status" value="1"/>
</dbReference>
<evidence type="ECO:0000256" key="12">
    <source>
        <dbReference type="PIRSR" id="PIRSR001589-2"/>
    </source>
</evidence>
<dbReference type="InterPro" id="IPR029055">
    <property type="entry name" value="Ntn_hydrolases_N"/>
</dbReference>
<dbReference type="FunFam" id="3.40.50.620:FF:000031">
    <property type="entry name" value="Asparagine synthase B"/>
    <property type="match status" value="1"/>
</dbReference>
<keyword evidence="6 12" id="KW-0547">Nucleotide-binding</keyword>
<dbReference type="GO" id="GO:0005829">
    <property type="term" value="C:cytosol"/>
    <property type="evidence" value="ECO:0007669"/>
    <property type="project" value="TreeGrafter"/>
</dbReference>
<dbReference type="PANTHER" id="PTHR11772">
    <property type="entry name" value="ASPARAGINE SYNTHETASE"/>
    <property type="match status" value="1"/>
</dbReference>
<dbReference type="InterPro" id="IPR001962">
    <property type="entry name" value="Asn_synthase"/>
</dbReference>
<feature type="binding site" evidence="12">
    <location>
        <begin position="366"/>
        <end position="367"/>
    </location>
    <ligand>
        <name>ATP</name>
        <dbReference type="ChEBI" id="CHEBI:30616"/>
    </ligand>
</feature>
<reference evidence="15 16" key="1">
    <citation type="submission" date="2014-04" db="EMBL/GenBank/DDBJ databases">
        <authorList>
            <person name="Sears C."/>
            <person name="Carroll K."/>
            <person name="Sack B.R."/>
            <person name="Qadri F."/>
            <person name="Myers L.L."/>
            <person name="Chung G.-T."/>
            <person name="Escheverria P."/>
            <person name="Fraser C.M."/>
            <person name="Sadzewicz L."/>
            <person name="Shefchek K.A."/>
            <person name="Tallon L."/>
            <person name="Das S.P."/>
            <person name="Daugherty S."/>
            <person name="Mongodin E.F."/>
        </authorList>
    </citation>
    <scope>NUCLEOTIDE SEQUENCE [LARGE SCALE GENOMIC DNA]</scope>
    <source>
        <strain evidence="15 16">3978 T3 ii</strain>
    </source>
</reference>
<evidence type="ECO:0000313" key="15">
    <source>
        <dbReference type="EMBL" id="KDS48858.1"/>
    </source>
</evidence>
<feature type="binding site" evidence="12">
    <location>
        <position position="292"/>
    </location>
    <ligand>
        <name>ATP</name>
        <dbReference type="ChEBI" id="CHEBI:30616"/>
    </ligand>
</feature>
<dbReference type="GO" id="GO:0006529">
    <property type="term" value="P:asparagine biosynthetic process"/>
    <property type="evidence" value="ECO:0007669"/>
    <property type="project" value="UniProtKB-KW"/>
</dbReference>
<name>A0A078S0Q4_BACUN</name>
<dbReference type="InterPro" id="IPR017932">
    <property type="entry name" value="GATase_2_dom"/>
</dbReference>
<dbReference type="GO" id="GO:0004066">
    <property type="term" value="F:asparagine synthase (glutamine-hydrolyzing) activity"/>
    <property type="evidence" value="ECO:0007669"/>
    <property type="project" value="UniProtKB-EC"/>
</dbReference>
<evidence type="ECO:0000256" key="3">
    <source>
        <dbReference type="ARBA" id="ARBA00012737"/>
    </source>
</evidence>
<dbReference type="CDD" id="cd00712">
    <property type="entry name" value="AsnB"/>
    <property type="match status" value="1"/>
</dbReference>
<feature type="binding site" evidence="12">
    <location>
        <position position="99"/>
    </location>
    <ligand>
        <name>L-glutamine</name>
        <dbReference type="ChEBI" id="CHEBI:58359"/>
    </ligand>
</feature>
<dbReference type="Gene3D" id="3.40.50.620">
    <property type="entry name" value="HUPs"/>
    <property type="match status" value="1"/>
</dbReference>
<comment type="caution">
    <text evidence="15">The sequence shown here is derived from an EMBL/GenBank/DDBJ whole genome shotgun (WGS) entry which is preliminary data.</text>
</comment>
<dbReference type="RefSeq" id="WP_035448626.1">
    <property type="nucleotide sequence ID" value="NZ_JNHN01000179.1"/>
</dbReference>
<dbReference type="Pfam" id="PF00733">
    <property type="entry name" value="Asn_synthase"/>
    <property type="match status" value="1"/>
</dbReference>
<feature type="active site" description="For GATase activity" evidence="11">
    <location>
        <position position="2"/>
    </location>
</feature>
<feature type="binding site" evidence="12">
    <location>
        <position position="252"/>
    </location>
    <ligand>
        <name>ATP</name>
        <dbReference type="ChEBI" id="CHEBI:30616"/>
    </ligand>
</feature>
<evidence type="ECO:0000313" key="16">
    <source>
        <dbReference type="Proteomes" id="UP000028013"/>
    </source>
</evidence>
<dbReference type="InterPro" id="IPR006426">
    <property type="entry name" value="Asn_synth_AEB"/>
</dbReference>
<dbReference type="CDD" id="cd01991">
    <property type="entry name" value="Asn_synthase_B_C"/>
    <property type="match status" value="1"/>
</dbReference>
<keyword evidence="5 11" id="KW-0028">Amino-acid biosynthesis</keyword>